<dbReference type="EnsemblBacteria" id="ABD40235">
    <property type="protein sequence ID" value="ABD40235"/>
    <property type="gene ID" value="Mhun_0473"/>
</dbReference>
<dbReference type="AlphaFoldDB" id="Q2FUF0"/>
<dbReference type="Pfam" id="PF12728">
    <property type="entry name" value="HTH_17"/>
    <property type="match status" value="1"/>
</dbReference>
<dbReference type="EMBL" id="CP000254">
    <property type="protein sequence ID" value="ABD40235.1"/>
    <property type="molecule type" value="Genomic_DNA"/>
</dbReference>
<sequence length="221" mass="23914">MRKDLTISLDEEYINALLEIAENQKSTLSALIRDIFSSYIQAVTRGDTPDFKDLTNAEGEVAGVLTVSTDLSGTVARHAALIADLERRVGLLEGRTLNSPYQPQKPMFAPDLMALTSPVGISSSAGVIDSDMPPVGNLAEEALVKVQMQPVAPVMDAMEMGSMKIRTDKEYSQTEAAVALGISVTTMRKYIKEKKIAARKVGRSWLIHGRDILAHKAAAQG</sequence>
<dbReference type="GO" id="GO:0003677">
    <property type="term" value="F:DNA binding"/>
    <property type="evidence" value="ECO:0007669"/>
    <property type="project" value="UniProtKB-KW"/>
</dbReference>
<dbReference type="NCBIfam" id="TIGR01764">
    <property type="entry name" value="excise"/>
    <property type="match status" value="1"/>
</dbReference>
<dbReference type="InterPro" id="IPR041657">
    <property type="entry name" value="HTH_17"/>
</dbReference>
<name>Q2FUF0_METHJ</name>
<evidence type="ECO:0000313" key="2">
    <source>
        <dbReference type="EMBL" id="ABD40235.1"/>
    </source>
</evidence>
<dbReference type="InParanoid" id="Q2FUF0"/>
<evidence type="ECO:0000313" key="3">
    <source>
        <dbReference type="Proteomes" id="UP000001941"/>
    </source>
</evidence>
<dbReference type="InterPro" id="IPR010093">
    <property type="entry name" value="SinI_DNA-bd"/>
</dbReference>
<dbReference type="KEGG" id="mhu:Mhun_0473"/>
<reference evidence="3" key="1">
    <citation type="journal article" date="2016" name="Stand. Genomic Sci.">
        <title>Complete genome sequence of Methanospirillum hungatei type strain JF1.</title>
        <authorList>
            <person name="Gunsalus R.P."/>
            <person name="Cook L.E."/>
            <person name="Crable B."/>
            <person name="Rohlin L."/>
            <person name="McDonald E."/>
            <person name="Mouttaki H."/>
            <person name="Sieber J.R."/>
            <person name="Poweleit N."/>
            <person name="Zhou H."/>
            <person name="Lapidus A.L."/>
            <person name="Daligault H.E."/>
            <person name="Land M."/>
            <person name="Gilna P."/>
            <person name="Ivanova N."/>
            <person name="Kyrpides N."/>
            <person name="Culley D.E."/>
            <person name="McInerney M.J."/>
        </authorList>
    </citation>
    <scope>NUCLEOTIDE SEQUENCE [LARGE SCALE GENOMIC DNA]</scope>
    <source>
        <strain evidence="3">ATCC 27890 / DSM 864 / NBRC 100397 / JF-1</strain>
    </source>
</reference>
<accession>Q2FUF0</accession>
<dbReference type="eggNOG" id="arCOG09496">
    <property type="taxonomic scope" value="Archaea"/>
</dbReference>
<organism evidence="2 3">
    <name type="scientific">Methanospirillum hungatei JF-1 (strain ATCC 27890 / DSM 864 / NBRC 100397 / JF-1)</name>
    <dbReference type="NCBI Taxonomy" id="323259"/>
    <lineage>
        <taxon>Archaea</taxon>
        <taxon>Methanobacteriati</taxon>
        <taxon>Methanobacteriota</taxon>
        <taxon>Stenosarchaea group</taxon>
        <taxon>Methanomicrobia</taxon>
        <taxon>Methanomicrobiales</taxon>
        <taxon>Methanospirillaceae</taxon>
        <taxon>Methanospirillum</taxon>
    </lineage>
</organism>
<dbReference type="Proteomes" id="UP000001941">
    <property type="component" value="Chromosome"/>
</dbReference>
<keyword evidence="2" id="KW-0238">DNA-binding</keyword>
<gene>
    <name evidence="2" type="ordered locus">Mhun_0473</name>
</gene>
<dbReference type="HOGENOM" id="CLU_1248294_0_0_2"/>
<protein>
    <submittedName>
        <fullName evidence="2">Excisionase/Xis, DNA-binding protein</fullName>
    </submittedName>
</protein>
<keyword evidence="3" id="KW-1185">Reference proteome</keyword>
<proteinExistence type="predicted"/>
<dbReference type="STRING" id="323259.Mhun_0473"/>
<evidence type="ECO:0000259" key="1">
    <source>
        <dbReference type="Pfam" id="PF12728"/>
    </source>
</evidence>
<feature type="domain" description="Helix-turn-helix" evidence="1">
    <location>
        <begin position="171"/>
        <end position="217"/>
    </location>
</feature>